<dbReference type="STRING" id="6412.T1EX31"/>
<dbReference type="Pfam" id="PF01778">
    <property type="entry name" value="Ribosomal_L28e"/>
    <property type="match status" value="1"/>
</dbReference>
<dbReference type="GO" id="GO:0006412">
    <property type="term" value="P:translation"/>
    <property type="evidence" value="ECO:0007669"/>
    <property type="project" value="InterPro"/>
</dbReference>
<dbReference type="OrthoDB" id="338850at2759"/>
<evidence type="ECO:0000256" key="3">
    <source>
        <dbReference type="ARBA" id="ARBA00023274"/>
    </source>
</evidence>
<dbReference type="eggNOG" id="KOG3412">
    <property type="taxonomic scope" value="Eukaryota"/>
</dbReference>
<keyword evidence="9" id="KW-1185">Reference proteome</keyword>
<dbReference type="FunCoup" id="T1EX31">
    <property type="interactions" value="1157"/>
</dbReference>
<keyword evidence="3" id="KW-0687">Ribonucleoprotein</keyword>
<dbReference type="KEGG" id="hro:HELRODRAFT_165615"/>
<dbReference type="GO" id="GO:0022625">
    <property type="term" value="C:cytosolic large ribosomal subunit"/>
    <property type="evidence" value="ECO:0000318"/>
    <property type="project" value="GO_Central"/>
</dbReference>
<evidence type="ECO:0000256" key="1">
    <source>
        <dbReference type="ARBA" id="ARBA00007926"/>
    </source>
</evidence>
<reference evidence="7 9" key="2">
    <citation type="journal article" date="2013" name="Nature">
        <title>Insights into bilaterian evolution from three spiralian genomes.</title>
        <authorList>
            <person name="Simakov O."/>
            <person name="Marletaz F."/>
            <person name="Cho S.J."/>
            <person name="Edsinger-Gonzales E."/>
            <person name="Havlak P."/>
            <person name="Hellsten U."/>
            <person name="Kuo D.H."/>
            <person name="Larsson T."/>
            <person name="Lv J."/>
            <person name="Arendt D."/>
            <person name="Savage R."/>
            <person name="Osoegawa K."/>
            <person name="de Jong P."/>
            <person name="Grimwood J."/>
            <person name="Chapman J.A."/>
            <person name="Shapiro H."/>
            <person name="Aerts A."/>
            <person name="Otillar R.P."/>
            <person name="Terry A.Y."/>
            <person name="Boore J.L."/>
            <person name="Grigoriev I.V."/>
            <person name="Lindberg D.R."/>
            <person name="Seaver E.C."/>
            <person name="Weisblat D.A."/>
            <person name="Putnam N.H."/>
            <person name="Rokhsar D.S."/>
        </authorList>
    </citation>
    <scope>NUCLEOTIDE SEQUENCE</scope>
</reference>
<dbReference type="PANTHER" id="PTHR10544">
    <property type="entry name" value="60S RIBOSOMAL PROTEIN L28"/>
    <property type="match status" value="1"/>
</dbReference>
<sequence length="137" mass="15683">MSSDLQWMIVRNSSSFLMKRRHAPTFSKERNNLKGLNSYRFNGLIRKKTIGVEPLPDGKGVAIITKNASAHRKLPRQYTKVELKRGARRTLKSIKSIVRNGKYRKDLKSAALRRASAILKSQKPVVPKKIRGEKKKE</sequence>
<dbReference type="EMBL" id="KB097700">
    <property type="protein sequence ID" value="ESN91563.1"/>
    <property type="molecule type" value="Genomic_DNA"/>
</dbReference>
<evidence type="ECO:0000256" key="5">
    <source>
        <dbReference type="ARBA" id="ARBA00035330"/>
    </source>
</evidence>
<evidence type="ECO:0000259" key="6">
    <source>
        <dbReference type="Pfam" id="PF01778"/>
    </source>
</evidence>
<keyword evidence="2" id="KW-0689">Ribosomal protein</keyword>
<dbReference type="FunFam" id="3.30.390.110:FF:000002">
    <property type="entry name" value="60S ribosomal protein L28"/>
    <property type="match status" value="1"/>
</dbReference>
<dbReference type="EMBL" id="AMQM01002112">
    <property type="status" value="NOT_ANNOTATED_CDS"/>
    <property type="molecule type" value="Genomic_DNA"/>
</dbReference>
<protein>
    <recommendedName>
        <fullName evidence="4">Large ribosomal subunit protein eL28</fullName>
    </recommendedName>
    <alternativeName>
        <fullName evidence="5">60S ribosomal protein L28</fullName>
    </alternativeName>
</protein>
<dbReference type="InterPro" id="IPR002672">
    <property type="entry name" value="Ribosomal_eL28"/>
</dbReference>
<dbReference type="AlphaFoldDB" id="T1EX31"/>
<dbReference type="RefSeq" id="XP_009030399.1">
    <property type="nucleotide sequence ID" value="XM_009032151.1"/>
</dbReference>
<dbReference type="EnsemblMetazoa" id="HelroT165615">
    <property type="protein sequence ID" value="HelroP165615"/>
    <property type="gene ID" value="HelroG165615"/>
</dbReference>
<dbReference type="Proteomes" id="UP000015101">
    <property type="component" value="Unassembled WGS sequence"/>
</dbReference>
<dbReference type="OMA" id="GKYGQRP"/>
<reference evidence="9" key="1">
    <citation type="submission" date="2012-12" db="EMBL/GenBank/DDBJ databases">
        <authorList>
            <person name="Hellsten U."/>
            <person name="Grimwood J."/>
            <person name="Chapman J.A."/>
            <person name="Shapiro H."/>
            <person name="Aerts A."/>
            <person name="Otillar R.P."/>
            <person name="Terry A.Y."/>
            <person name="Boore J.L."/>
            <person name="Simakov O."/>
            <person name="Marletaz F."/>
            <person name="Cho S.-J."/>
            <person name="Edsinger-Gonzales E."/>
            <person name="Havlak P."/>
            <person name="Kuo D.-H."/>
            <person name="Larsson T."/>
            <person name="Lv J."/>
            <person name="Arendt D."/>
            <person name="Savage R."/>
            <person name="Osoegawa K."/>
            <person name="de Jong P."/>
            <person name="Lindberg D.R."/>
            <person name="Seaver E.C."/>
            <person name="Weisblat D.A."/>
            <person name="Putnam N.H."/>
            <person name="Grigoriev I.V."/>
            <person name="Rokhsar D.S."/>
        </authorList>
    </citation>
    <scope>NUCLEOTIDE SEQUENCE</scope>
</reference>
<evidence type="ECO:0000256" key="2">
    <source>
        <dbReference type="ARBA" id="ARBA00022980"/>
    </source>
</evidence>
<proteinExistence type="inferred from homology"/>
<dbReference type="InParanoid" id="T1EX31"/>
<feature type="domain" description="Ribosomal eL28/Mak16" evidence="6">
    <location>
        <begin position="5"/>
        <end position="121"/>
    </location>
</feature>
<dbReference type="CTD" id="20201131"/>
<comment type="similarity">
    <text evidence="1">Belongs to the eukaryotic ribosomal protein eL28 family.</text>
</comment>
<evidence type="ECO:0000256" key="4">
    <source>
        <dbReference type="ARBA" id="ARBA00035223"/>
    </source>
</evidence>
<dbReference type="HOGENOM" id="CLU_106801_1_0_1"/>
<dbReference type="InterPro" id="IPR029004">
    <property type="entry name" value="Ribosomal_eL28/Mak16"/>
</dbReference>
<dbReference type="Gene3D" id="3.30.390.110">
    <property type="match status" value="1"/>
</dbReference>
<dbReference type="GeneID" id="20201131"/>
<evidence type="ECO:0000313" key="9">
    <source>
        <dbReference type="Proteomes" id="UP000015101"/>
    </source>
</evidence>
<organism evidence="8 9">
    <name type="scientific">Helobdella robusta</name>
    <name type="common">Californian leech</name>
    <dbReference type="NCBI Taxonomy" id="6412"/>
    <lineage>
        <taxon>Eukaryota</taxon>
        <taxon>Metazoa</taxon>
        <taxon>Spiralia</taxon>
        <taxon>Lophotrochozoa</taxon>
        <taxon>Annelida</taxon>
        <taxon>Clitellata</taxon>
        <taxon>Hirudinea</taxon>
        <taxon>Rhynchobdellida</taxon>
        <taxon>Glossiphoniidae</taxon>
        <taxon>Helobdella</taxon>
    </lineage>
</organism>
<accession>T1EX31</accession>
<dbReference type="GO" id="GO:0003735">
    <property type="term" value="F:structural constituent of ribosome"/>
    <property type="evidence" value="ECO:0007669"/>
    <property type="project" value="InterPro"/>
</dbReference>
<reference evidence="8" key="3">
    <citation type="submission" date="2015-06" db="UniProtKB">
        <authorList>
            <consortium name="EnsemblMetazoa"/>
        </authorList>
    </citation>
    <scope>IDENTIFICATION</scope>
</reference>
<gene>
    <name evidence="8" type="primary">20201131</name>
    <name evidence="7" type="ORF">HELRODRAFT_165615</name>
</gene>
<evidence type="ECO:0000313" key="8">
    <source>
        <dbReference type="EnsemblMetazoa" id="HelroP165615"/>
    </source>
</evidence>
<name>T1EX31_HELRO</name>
<evidence type="ECO:0000313" key="7">
    <source>
        <dbReference type="EMBL" id="ESN91563.1"/>
    </source>
</evidence>